<dbReference type="NCBIfam" id="TIGR00229">
    <property type="entry name" value="sensory_box"/>
    <property type="match status" value="1"/>
</dbReference>
<dbReference type="SUPFAM" id="SSF55073">
    <property type="entry name" value="Nucleotide cyclase"/>
    <property type="match status" value="1"/>
</dbReference>
<dbReference type="InterPro" id="IPR001633">
    <property type="entry name" value="EAL_dom"/>
</dbReference>
<dbReference type="SMART" id="SM00267">
    <property type="entry name" value="GGDEF"/>
    <property type="match status" value="1"/>
</dbReference>
<dbReference type="Gene3D" id="3.20.20.450">
    <property type="entry name" value="EAL domain"/>
    <property type="match status" value="1"/>
</dbReference>
<dbReference type="InterPro" id="IPR029787">
    <property type="entry name" value="Nucleotide_cyclase"/>
</dbReference>
<dbReference type="InterPro" id="IPR000700">
    <property type="entry name" value="PAS-assoc_C"/>
</dbReference>
<accession>A0A1W6L4Z6</accession>
<dbReference type="SUPFAM" id="SSF55785">
    <property type="entry name" value="PYP-like sensor domain (PAS domain)"/>
    <property type="match status" value="1"/>
</dbReference>
<dbReference type="InterPro" id="IPR000014">
    <property type="entry name" value="PAS"/>
</dbReference>
<dbReference type="PROSITE" id="PS50883">
    <property type="entry name" value="EAL"/>
    <property type="match status" value="1"/>
</dbReference>
<dbReference type="SMART" id="SM00086">
    <property type="entry name" value="PAC"/>
    <property type="match status" value="1"/>
</dbReference>
<sequence>MLPSAHVPDLTQWRERVLSSILLAVLVLGIVIALPSAVFAVIDGLWPVPIIDAVALGWITFIWRHPSLPYQLRTWSVLLLMYGVGTWFLMMVGPVGMAYLMALPVLAALLLGLRPGVLCLAACAATLFGIGALSGQPLPGFDSPTTRWWAIVTGNVAFVALMLTVSCSVLLRGLENSFAALGTNEARWKHALESAGDGVWDWSVSTGATLLSARFAEMYGYRMDELATRIEQVDHLVHPDDLSQVLHARREHLEQRTATYSNEHRMRCKDGSWKWVLTRGMVIERDAAGQPARMIGTHTDITERKRNEALVWQQANFDALTGLPNRRMLRDRLEQDILMSQRDGNPLALLFIDLDHFKEVNDTLGHDQGDRLLVEAARRIRACVRGADTVARMGGDEFTVVLAGLEHEGRVEQVARDILAAVAEAFPLGDERAFVSASIGITMYPEDATQIEDLLKHADQALYVAKDAGRNRYSRYTPALQEAALLRLRLANDLRGALANGQLHVLYQPIVHLATGQVRKAEALLRWTHPARGNVSPATFIPIAESTGQIGEIGEWVFLQAVEQVRRWREQLHPDFQISVNKSPVQFREAGHDRTAWHDRMKALGLPGDCIAVEITEGLLLDAGHGVAGQLDALRRAGVAISLDDFGIGYSSLSYLQKFDIDVLKIDQSFVRGLSATSKDMALCKAIIAMAHALGMKVVAEGVETEAQRQLLTAAGCDYGQGYLFARPMPAEAFETWRLNAAGVSAG</sequence>
<dbReference type="CDD" id="cd00130">
    <property type="entry name" value="PAS"/>
    <property type="match status" value="1"/>
</dbReference>
<dbReference type="Pfam" id="PF00990">
    <property type="entry name" value="GGDEF"/>
    <property type="match status" value="1"/>
</dbReference>
<dbReference type="Pfam" id="PF00563">
    <property type="entry name" value="EAL"/>
    <property type="match status" value="1"/>
</dbReference>
<dbReference type="SMART" id="SM00052">
    <property type="entry name" value="EAL"/>
    <property type="match status" value="1"/>
</dbReference>
<dbReference type="CDD" id="cd01949">
    <property type="entry name" value="GGDEF"/>
    <property type="match status" value="1"/>
</dbReference>
<dbReference type="Pfam" id="PF20969">
    <property type="entry name" value="MASE11"/>
    <property type="match status" value="1"/>
</dbReference>
<name>A0A1W6L4Z6_9BURK</name>
<organism evidence="1 2">
    <name type="scientific">Piscinibacter gummiphilus</name>
    <dbReference type="NCBI Taxonomy" id="946333"/>
    <lineage>
        <taxon>Bacteria</taxon>
        <taxon>Pseudomonadati</taxon>
        <taxon>Pseudomonadota</taxon>
        <taxon>Betaproteobacteria</taxon>
        <taxon>Burkholderiales</taxon>
        <taxon>Sphaerotilaceae</taxon>
        <taxon>Piscinibacter</taxon>
    </lineage>
</organism>
<dbReference type="InterPro" id="IPR013655">
    <property type="entry name" value="PAS_fold_3"/>
</dbReference>
<dbReference type="PANTHER" id="PTHR44757:SF2">
    <property type="entry name" value="BIOFILM ARCHITECTURE MAINTENANCE PROTEIN MBAA"/>
    <property type="match status" value="1"/>
</dbReference>
<keyword evidence="2" id="KW-1185">Reference proteome</keyword>
<proteinExistence type="predicted"/>
<dbReference type="PROSITE" id="PS50887">
    <property type="entry name" value="GGDEF"/>
    <property type="match status" value="1"/>
</dbReference>
<dbReference type="InterPro" id="IPR035965">
    <property type="entry name" value="PAS-like_dom_sf"/>
</dbReference>
<dbReference type="GO" id="GO:0003824">
    <property type="term" value="F:catalytic activity"/>
    <property type="evidence" value="ECO:0007669"/>
    <property type="project" value="UniProtKB-ARBA"/>
</dbReference>
<dbReference type="PANTHER" id="PTHR44757">
    <property type="entry name" value="DIGUANYLATE CYCLASE DGCP"/>
    <property type="match status" value="1"/>
</dbReference>
<dbReference type="Gene3D" id="3.30.70.270">
    <property type="match status" value="1"/>
</dbReference>
<dbReference type="InterPro" id="IPR001610">
    <property type="entry name" value="PAC"/>
</dbReference>
<dbReference type="STRING" id="946333.A4W93_05495"/>
<dbReference type="CDD" id="cd01948">
    <property type="entry name" value="EAL"/>
    <property type="match status" value="1"/>
</dbReference>
<evidence type="ECO:0000313" key="1">
    <source>
        <dbReference type="EMBL" id="ARN19409.1"/>
    </source>
</evidence>
<dbReference type="Proteomes" id="UP000193427">
    <property type="component" value="Chromosome"/>
</dbReference>
<dbReference type="SUPFAM" id="SSF141868">
    <property type="entry name" value="EAL domain-like"/>
    <property type="match status" value="1"/>
</dbReference>
<gene>
    <name evidence="1" type="ORF">A4W93_05495</name>
</gene>
<protein>
    <submittedName>
        <fullName evidence="1">Uncharacterized protein</fullName>
    </submittedName>
</protein>
<dbReference type="NCBIfam" id="TIGR00254">
    <property type="entry name" value="GGDEF"/>
    <property type="match status" value="1"/>
</dbReference>
<dbReference type="SMART" id="SM00091">
    <property type="entry name" value="PAS"/>
    <property type="match status" value="1"/>
</dbReference>
<dbReference type="InterPro" id="IPR043128">
    <property type="entry name" value="Rev_trsase/Diguanyl_cyclase"/>
</dbReference>
<dbReference type="AlphaFoldDB" id="A0A1W6L4Z6"/>
<dbReference type="InterPro" id="IPR048437">
    <property type="entry name" value="MASE11"/>
</dbReference>
<dbReference type="InterPro" id="IPR035919">
    <property type="entry name" value="EAL_sf"/>
</dbReference>
<dbReference type="FunFam" id="3.30.70.270:FF:000001">
    <property type="entry name" value="Diguanylate cyclase domain protein"/>
    <property type="match status" value="1"/>
</dbReference>
<dbReference type="PROSITE" id="PS50112">
    <property type="entry name" value="PAS"/>
    <property type="match status" value="1"/>
</dbReference>
<dbReference type="Pfam" id="PF08447">
    <property type="entry name" value="PAS_3"/>
    <property type="match status" value="1"/>
</dbReference>
<evidence type="ECO:0000313" key="2">
    <source>
        <dbReference type="Proteomes" id="UP000193427"/>
    </source>
</evidence>
<dbReference type="Gene3D" id="3.30.450.20">
    <property type="entry name" value="PAS domain"/>
    <property type="match status" value="1"/>
</dbReference>
<dbReference type="EMBL" id="CP015118">
    <property type="protein sequence ID" value="ARN19409.1"/>
    <property type="molecule type" value="Genomic_DNA"/>
</dbReference>
<dbReference type="PROSITE" id="PS50113">
    <property type="entry name" value="PAC"/>
    <property type="match status" value="1"/>
</dbReference>
<dbReference type="InterPro" id="IPR000160">
    <property type="entry name" value="GGDEF_dom"/>
</dbReference>
<dbReference type="KEGG" id="rgu:A4W93_05495"/>
<dbReference type="InterPro" id="IPR052155">
    <property type="entry name" value="Biofilm_reg_signaling"/>
</dbReference>
<reference evidence="1 2" key="1">
    <citation type="submission" date="2016-04" db="EMBL/GenBank/DDBJ databases">
        <title>Complete genome sequence of natural rubber-degrading, novel Gram-negative bacterium, Rhizobacter gummiphilus strain NS21.</title>
        <authorList>
            <person name="Tabata M."/>
            <person name="Kasai D."/>
            <person name="Fukuda M."/>
        </authorList>
    </citation>
    <scope>NUCLEOTIDE SEQUENCE [LARGE SCALE GENOMIC DNA]</scope>
    <source>
        <strain evidence="1 2">NS21</strain>
    </source>
</reference>